<protein>
    <submittedName>
        <fullName evidence="1">Integrase catalytic subunit</fullName>
    </submittedName>
</protein>
<reference evidence="1 2" key="1">
    <citation type="submission" date="2013-05" db="EMBL/GenBank/DDBJ databases">
        <title>Genome sequence of Streptomyces sparsogenes DSM 40356.</title>
        <authorList>
            <person name="Coyne S."/>
            <person name="Seebeck F.P."/>
        </authorList>
    </citation>
    <scope>NUCLEOTIDE SEQUENCE [LARGE SCALE GENOMIC DNA]</scope>
    <source>
        <strain evidence="1 2">DSM 40356</strain>
    </source>
</reference>
<dbReference type="STRING" id="67365.GCA_001704635_04189"/>
<accession>A0A1R1SFN3</accession>
<comment type="caution">
    <text evidence="1">The sequence shown here is derived from an EMBL/GenBank/DDBJ whole genome shotgun (WGS) entry which is preliminary data.</text>
</comment>
<evidence type="ECO:0000313" key="1">
    <source>
        <dbReference type="EMBL" id="OMI37057.1"/>
    </source>
</evidence>
<keyword evidence="2" id="KW-1185">Reference proteome</keyword>
<proteinExistence type="predicted"/>
<organism evidence="1 2">
    <name type="scientific">Streptomyces sparsogenes DSM 40356</name>
    <dbReference type="NCBI Taxonomy" id="1331668"/>
    <lineage>
        <taxon>Bacteria</taxon>
        <taxon>Bacillati</taxon>
        <taxon>Actinomycetota</taxon>
        <taxon>Actinomycetes</taxon>
        <taxon>Kitasatosporales</taxon>
        <taxon>Streptomycetaceae</taxon>
        <taxon>Streptomyces</taxon>
    </lineage>
</organism>
<dbReference type="EMBL" id="ASQP01000319">
    <property type="protein sequence ID" value="OMI37057.1"/>
    <property type="molecule type" value="Genomic_DNA"/>
</dbReference>
<dbReference type="AlphaFoldDB" id="A0A1R1SFN3"/>
<sequence>MLAAAARERRLTRKLLAVPAVLLRRDTAKNAELLVLRHENAVLRRQLTRPVRYEHADRLWFAALSSLIPRRRWAQVFPVTPATLLAWHRRLIARKWDYSKRRRRPGRDLRRRVP</sequence>
<gene>
    <name evidence="1" type="ORF">SPAR_23134</name>
</gene>
<evidence type="ECO:0000313" key="2">
    <source>
        <dbReference type="Proteomes" id="UP000186168"/>
    </source>
</evidence>
<dbReference type="Proteomes" id="UP000186168">
    <property type="component" value="Unassembled WGS sequence"/>
</dbReference>
<name>A0A1R1SFN3_9ACTN</name>